<reference evidence="2" key="1">
    <citation type="submission" date="2013-04" db="EMBL/GenBank/DDBJ databases">
        <title>The Genome Sequence of Fonticula alba ATCC 38817.</title>
        <authorList>
            <consortium name="The Broad Institute Genomics Platform"/>
            <person name="Russ C."/>
            <person name="Cuomo C."/>
            <person name="Burger G."/>
            <person name="Gray M.W."/>
            <person name="Holland P.W.H."/>
            <person name="King N."/>
            <person name="Lang F.B.F."/>
            <person name="Roger A.J."/>
            <person name="Ruiz-Trillo I."/>
            <person name="Brown M."/>
            <person name="Walker B."/>
            <person name="Young S."/>
            <person name="Zeng Q."/>
            <person name="Gargeya S."/>
            <person name="Fitzgerald M."/>
            <person name="Haas B."/>
            <person name="Abouelleil A."/>
            <person name="Allen A.W."/>
            <person name="Alvarado L."/>
            <person name="Arachchi H.M."/>
            <person name="Berlin A.M."/>
            <person name="Chapman S.B."/>
            <person name="Gainer-Dewar J."/>
            <person name="Goldberg J."/>
            <person name="Griggs A."/>
            <person name="Gujja S."/>
            <person name="Hansen M."/>
            <person name="Howarth C."/>
            <person name="Imamovic A."/>
            <person name="Ireland A."/>
            <person name="Larimer J."/>
            <person name="McCowan C."/>
            <person name="Murphy C."/>
            <person name="Pearson M."/>
            <person name="Poon T.W."/>
            <person name="Priest M."/>
            <person name="Roberts A."/>
            <person name="Saif S."/>
            <person name="Shea T."/>
            <person name="Sisk P."/>
            <person name="Sykes S."/>
            <person name="Wortman J."/>
            <person name="Nusbaum C."/>
            <person name="Birren B."/>
        </authorList>
    </citation>
    <scope>NUCLEOTIDE SEQUENCE [LARGE SCALE GENOMIC DNA]</scope>
    <source>
        <strain evidence="2">ATCC 38817</strain>
    </source>
</reference>
<dbReference type="GO" id="GO:0006120">
    <property type="term" value="P:mitochondrial electron transport, NADH to ubiquinone"/>
    <property type="evidence" value="ECO:0007669"/>
    <property type="project" value="TreeGrafter"/>
</dbReference>
<dbReference type="PANTHER" id="PTHR13156:SF0">
    <property type="entry name" value="NADH DEHYDROGENASE [UBIQUINONE] IRON-SULFUR PROTEIN 6, MITOCHONDRIAL"/>
    <property type="match status" value="1"/>
</dbReference>
<dbReference type="OrthoDB" id="307899at2759"/>
<name>A0A058ZEA0_FONAL</name>
<keyword evidence="2" id="KW-0830">Ubiquinone</keyword>
<dbReference type="GeneID" id="20525033"/>
<dbReference type="AlphaFoldDB" id="A0A058ZEA0"/>
<evidence type="ECO:0000313" key="2">
    <source>
        <dbReference type="EMBL" id="KCV72730.1"/>
    </source>
</evidence>
<proteinExistence type="predicted"/>
<dbReference type="PANTHER" id="PTHR13156">
    <property type="entry name" value="NADH-UBIQUINONE OXIDOREDUCTASE 13 KD-A SUBUNIT"/>
    <property type="match status" value="1"/>
</dbReference>
<dbReference type="STRING" id="691883.A0A058ZEA0"/>
<sequence length="128" mass="13462">MLAISRSLTRLAPAMGVVRRGLATNAVATVTPTPTEVTGTDTWSPNQASRVGSMTGPRFLDVDLSLQPMPKPAIDLIAEQPVIEVAGRVASCDGGHPALGHPTVYINLDDPSAPHSCGYCGLRFRQAK</sequence>
<dbReference type="OMA" id="PRMHQPL"/>
<keyword evidence="3" id="KW-1185">Reference proteome</keyword>
<accession>A0A058ZEA0</accession>
<organism evidence="2">
    <name type="scientific">Fonticula alba</name>
    <name type="common">Slime mold</name>
    <dbReference type="NCBI Taxonomy" id="691883"/>
    <lineage>
        <taxon>Eukaryota</taxon>
        <taxon>Rotosphaerida</taxon>
        <taxon>Fonticulaceae</taxon>
        <taxon>Fonticula</taxon>
    </lineage>
</organism>
<dbReference type="eggNOG" id="KOG3456">
    <property type="taxonomic scope" value="Eukaryota"/>
</dbReference>
<protein>
    <submittedName>
        <fullName evidence="2">NADH dehydrogenase (Ubiquinone) Fe-S protein 6</fullName>
    </submittedName>
</protein>
<gene>
    <name evidence="2" type="ORF">H696_00308</name>
</gene>
<dbReference type="Proteomes" id="UP000030693">
    <property type="component" value="Unassembled WGS sequence"/>
</dbReference>
<dbReference type="GO" id="GO:0005739">
    <property type="term" value="C:mitochondrion"/>
    <property type="evidence" value="ECO:0007669"/>
    <property type="project" value="GOC"/>
</dbReference>
<evidence type="ECO:0000313" key="3">
    <source>
        <dbReference type="Proteomes" id="UP000030693"/>
    </source>
</evidence>
<feature type="domain" description="Zinc finger CHCC-type" evidence="1">
    <location>
        <begin position="87"/>
        <end position="124"/>
    </location>
</feature>
<dbReference type="Gene3D" id="2.60.260.40">
    <property type="entry name" value="q5lls5 like domains"/>
    <property type="match status" value="1"/>
</dbReference>
<dbReference type="EMBL" id="KB932201">
    <property type="protein sequence ID" value="KCV72730.1"/>
    <property type="molecule type" value="Genomic_DNA"/>
</dbReference>
<dbReference type="RefSeq" id="XP_009492431.1">
    <property type="nucleotide sequence ID" value="XM_009494156.1"/>
</dbReference>
<evidence type="ECO:0000259" key="1">
    <source>
        <dbReference type="Pfam" id="PF10276"/>
    </source>
</evidence>
<dbReference type="InterPro" id="IPR019401">
    <property type="entry name" value="Znf_CHCC"/>
</dbReference>
<dbReference type="Pfam" id="PF10276">
    <property type="entry name" value="zf-CHCC"/>
    <property type="match status" value="1"/>
</dbReference>